<feature type="compositionally biased region" description="Basic and acidic residues" evidence="1">
    <location>
        <begin position="69"/>
        <end position="82"/>
    </location>
</feature>
<evidence type="ECO:0000313" key="3">
    <source>
        <dbReference type="EMBL" id="SBT67649.1"/>
    </source>
</evidence>
<protein>
    <submittedName>
        <fullName evidence="3">Uncharacterized protein</fullName>
    </submittedName>
</protein>
<feature type="compositionally biased region" description="Pro residues" evidence="1">
    <location>
        <begin position="91"/>
        <end position="100"/>
    </location>
</feature>
<evidence type="ECO:0000256" key="2">
    <source>
        <dbReference type="SAM" id="SignalP"/>
    </source>
</evidence>
<feature type="region of interest" description="Disordered" evidence="1">
    <location>
        <begin position="22"/>
        <end position="100"/>
    </location>
</feature>
<gene>
    <name evidence="3" type="ORF">GA0070622_4712</name>
</gene>
<accession>A0A1A9BFB4</accession>
<feature type="signal peptide" evidence="2">
    <location>
        <begin position="1"/>
        <end position="20"/>
    </location>
</feature>
<dbReference type="Proteomes" id="UP000199558">
    <property type="component" value="Unassembled WGS sequence"/>
</dbReference>
<evidence type="ECO:0000256" key="1">
    <source>
        <dbReference type="SAM" id="MobiDB-lite"/>
    </source>
</evidence>
<keyword evidence="2" id="KW-0732">Signal</keyword>
<dbReference type="AlphaFoldDB" id="A0A1A9BFB4"/>
<feature type="compositionally biased region" description="Low complexity" evidence="1">
    <location>
        <begin position="22"/>
        <end position="36"/>
    </location>
</feature>
<sequence>MLASLAVVVACSLGATTLPAGVATAVPTPAGPAVGLTSRTPTDTPVAARPGRVDVAERPAPSTGVPEPAPRDAVARPGHREPVPAGRHPAPVGPRAPPAR</sequence>
<name>A0A1A9BFB4_9ACTN</name>
<dbReference type="STRING" id="946078.GA0070622_4712"/>
<keyword evidence="4" id="KW-1185">Reference proteome</keyword>
<reference evidence="4" key="1">
    <citation type="submission" date="2016-06" db="EMBL/GenBank/DDBJ databases">
        <authorList>
            <person name="Varghese N."/>
            <person name="Submissions Spin"/>
        </authorList>
    </citation>
    <scope>NUCLEOTIDE SEQUENCE [LARGE SCALE GENOMIC DNA]</scope>
    <source>
        <strain evidence="4">DSM 45794</strain>
    </source>
</reference>
<evidence type="ECO:0000313" key="4">
    <source>
        <dbReference type="Proteomes" id="UP000199558"/>
    </source>
</evidence>
<organism evidence="3 4">
    <name type="scientific">Micromonospora sediminicola</name>
    <dbReference type="NCBI Taxonomy" id="946078"/>
    <lineage>
        <taxon>Bacteria</taxon>
        <taxon>Bacillati</taxon>
        <taxon>Actinomycetota</taxon>
        <taxon>Actinomycetes</taxon>
        <taxon>Micromonosporales</taxon>
        <taxon>Micromonosporaceae</taxon>
        <taxon>Micromonospora</taxon>
    </lineage>
</organism>
<dbReference type="EMBL" id="FLRH01000004">
    <property type="protein sequence ID" value="SBT67649.1"/>
    <property type="molecule type" value="Genomic_DNA"/>
</dbReference>
<proteinExistence type="predicted"/>
<feature type="chain" id="PRO_5039582402" evidence="2">
    <location>
        <begin position="21"/>
        <end position="100"/>
    </location>
</feature>